<organism evidence="9 10">
    <name type="scientific">Cystobacter fuscus</name>
    <dbReference type="NCBI Taxonomy" id="43"/>
    <lineage>
        <taxon>Bacteria</taxon>
        <taxon>Pseudomonadati</taxon>
        <taxon>Myxococcota</taxon>
        <taxon>Myxococcia</taxon>
        <taxon>Myxococcales</taxon>
        <taxon>Cystobacterineae</taxon>
        <taxon>Archangiaceae</taxon>
        <taxon>Cystobacter</taxon>
    </lineage>
</organism>
<sequence length="680" mass="76114">MNYPPTRTEAVVDTLHGVPVPDPYRWLEDERSPEVQAWMRAQDAFTREHLARVPGRDALRRRFTELFYVESLSAPAVRGERYFYVRTHKDKEKAVLYWREGEKGEERVLLDPNTWSTDGTVSLGLWSPSWDGRKLAFTRKPNAADEAILHVLDVDSGTWSEVDVIPGAKYASPSWTPDSASFYYAWLPTDPSIPVAERPGYTELRLHRLGTPPDADPVVHPRTGDPKTFLNGHVSRDGQYLFVYVTRGWSENDIWWKRVGEKDFRLLVKGEGAKYSLDVWRDTFYVLTDEGAPRQRVFRVEPERPGRADWKELVPEEPVASLQGLHIVGGHLALEYLQDATTRVRLLTLGGEPVCDVALPGVGAASNLYGLEDRDEAWFVFSSFVTPPQVYKTFVSTGRVETWARVELPLEPERYTVEQAFCRSKDGTRVPVFLVHRRDLKRDGDRPVLLTGYGGFNISLLPSFRASIFPWLDAGGVYAVANLRGGGEYGTVWHEAGRLHRKQNVFDDFHAVAEFLIHERYTRPGRLAISGGSNGGLLVGAAMTQRPDLFGAVVCQVPLLDMVRYHLFGSGKTWIPEYGTADNSADFQVIHAYSPYHHVRPGTGYPALLMMAADHDDRVDPLHARKFVAAVQAACSPAPALLRIEANAGHGGSDQVAKAIESSVDLYAFLSSTLGVTWAP</sequence>
<dbReference type="EC" id="3.4.21.26" evidence="3"/>
<dbReference type="InterPro" id="IPR029058">
    <property type="entry name" value="AB_hydrolase_fold"/>
</dbReference>
<evidence type="ECO:0000313" key="9">
    <source>
        <dbReference type="EMBL" id="ATB41824.1"/>
    </source>
</evidence>
<evidence type="ECO:0000256" key="3">
    <source>
        <dbReference type="ARBA" id="ARBA00011897"/>
    </source>
</evidence>
<dbReference type="RefSeq" id="WP_095989473.1">
    <property type="nucleotide sequence ID" value="NZ_CP022098.1"/>
</dbReference>
<comment type="similarity">
    <text evidence="2">Belongs to the peptidase S9A family.</text>
</comment>
<comment type="catalytic activity">
    <reaction evidence="1">
        <text>Hydrolysis of Pro-|-Xaa &gt;&gt; Ala-|-Xaa in oligopeptides.</text>
        <dbReference type="EC" id="3.4.21.26"/>
    </reaction>
</comment>
<dbReference type="InterPro" id="IPR001375">
    <property type="entry name" value="Peptidase_S9_cat"/>
</dbReference>
<feature type="domain" description="Peptidase S9A N-terminal" evidence="8">
    <location>
        <begin position="6"/>
        <end position="404"/>
    </location>
</feature>
<dbReference type="Gene3D" id="3.40.50.1820">
    <property type="entry name" value="alpha/beta hydrolase"/>
    <property type="match status" value="1"/>
</dbReference>
<dbReference type="PANTHER" id="PTHR42881:SF2">
    <property type="entry name" value="PROLYL ENDOPEPTIDASE"/>
    <property type="match status" value="1"/>
</dbReference>
<dbReference type="InterPro" id="IPR002470">
    <property type="entry name" value="Peptidase_S9A"/>
</dbReference>
<dbReference type="GO" id="GO:0004252">
    <property type="term" value="F:serine-type endopeptidase activity"/>
    <property type="evidence" value="ECO:0007669"/>
    <property type="project" value="UniProtKB-EC"/>
</dbReference>
<dbReference type="FunFam" id="3.40.50.1820:FF:000005">
    <property type="entry name" value="Prolyl endopeptidase"/>
    <property type="match status" value="1"/>
</dbReference>
<protein>
    <recommendedName>
        <fullName evidence="3">prolyl oligopeptidase</fullName>
        <ecNumber evidence="3">3.4.21.26</ecNumber>
    </recommendedName>
</protein>
<keyword evidence="4" id="KW-0645">Protease</keyword>
<dbReference type="GO" id="GO:0070012">
    <property type="term" value="F:oligopeptidase activity"/>
    <property type="evidence" value="ECO:0007669"/>
    <property type="project" value="TreeGrafter"/>
</dbReference>
<evidence type="ECO:0000256" key="6">
    <source>
        <dbReference type="ARBA" id="ARBA00022825"/>
    </source>
</evidence>
<dbReference type="SUPFAM" id="SSF53474">
    <property type="entry name" value="alpha/beta-Hydrolases"/>
    <property type="match status" value="1"/>
</dbReference>
<dbReference type="KEGG" id="cfus:CYFUS_007294"/>
<feature type="domain" description="Peptidase S9 prolyl oligopeptidase catalytic" evidence="7">
    <location>
        <begin position="462"/>
        <end position="675"/>
    </location>
</feature>
<dbReference type="AlphaFoldDB" id="A0A250JD36"/>
<dbReference type="InterPro" id="IPR023302">
    <property type="entry name" value="Pept_S9A_N"/>
</dbReference>
<evidence type="ECO:0000256" key="4">
    <source>
        <dbReference type="ARBA" id="ARBA00022670"/>
    </source>
</evidence>
<name>A0A250JD36_9BACT</name>
<keyword evidence="5" id="KW-0378">Hydrolase</keyword>
<evidence type="ECO:0000259" key="7">
    <source>
        <dbReference type="Pfam" id="PF00326"/>
    </source>
</evidence>
<evidence type="ECO:0000256" key="5">
    <source>
        <dbReference type="ARBA" id="ARBA00022801"/>
    </source>
</evidence>
<accession>A0A250JD36</accession>
<reference evidence="9 10" key="1">
    <citation type="submission" date="2017-06" db="EMBL/GenBank/DDBJ databases">
        <title>Sequencing and comparative analysis of myxobacterial genomes.</title>
        <authorList>
            <person name="Rupp O."/>
            <person name="Goesmann A."/>
            <person name="Sogaard-Andersen L."/>
        </authorList>
    </citation>
    <scope>NUCLEOTIDE SEQUENCE [LARGE SCALE GENOMIC DNA]</scope>
    <source>
        <strain evidence="9 10">DSM 52655</strain>
    </source>
</reference>
<dbReference type="Pfam" id="PF00326">
    <property type="entry name" value="Peptidase_S9"/>
    <property type="match status" value="1"/>
</dbReference>
<dbReference type="EMBL" id="CP022098">
    <property type="protein sequence ID" value="ATB41824.1"/>
    <property type="molecule type" value="Genomic_DNA"/>
</dbReference>
<dbReference type="SUPFAM" id="SSF50993">
    <property type="entry name" value="Peptidase/esterase 'gauge' domain"/>
    <property type="match status" value="1"/>
</dbReference>
<gene>
    <name evidence="9" type="ORF">CYFUS_007294</name>
</gene>
<dbReference type="Pfam" id="PF02897">
    <property type="entry name" value="Peptidase_S9_N"/>
    <property type="match status" value="1"/>
</dbReference>
<evidence type="ECO:0000313" key="10">
    <source>
        <dbReference type="Proteomes" id="UP000217257"/>
    </source>
</evidence>
<dbReference type="PANTHER" id="PTHR42881">
    <property type="entry name" value="PROLYL ENDOPEPTIDASE"/>
    <property type="match status" value="1"/>
</dbReference>
<evidence type="ECO:0000259" key="8">
    <source>
        <dbReference type="Pfam" id="PF02897"/>
    </source>
</evidence>
<dbReference type="PRINTS" id="PR00862">
    <property type="entry name" value="PROLIGOPTASE"/>
</dbReference>
<proteinExistence type="inferred from homology"/>
<dbReference type="Proteomes" id="UP000217257">
    <property type="component" value="Chromosome"/>
</dbReference>
<dbReference type="GO" id="GO:0005829">
    <property type="term" value="C:cytosol"/>
    <property type="evidence" value="ECO:0007669"/>
    <property type="project" value="TreeGrafter"/>
</dbReference>
<keyword evidence="6" id="KW-0720">Serine protease</keyword>
<dbReference type="InterPro" id="IPR051167">
    <property type="entry name" value="Prolyl_oligopep/macrocyclase"/>
</dbReference>
<dbReference type="GO" id="GO:0006508">
    <property type="term" value="P:proteolysis"/>
    <property type="evidence" value="ECO:0007669"/>
    <property type="project" value="UniProtKB-KW"/>
</dbReference>
<evidence type="ECO:0000256" key="2">
    <source>
        <dbReference type="ARBA" id="ARBA00005228"/>
    </source>
</evidence>
<dbReference type="Gene3D" id="2.130.10.120">
    <property type="entry name" value="Prolyl oligopeptidase, N-terminal domain"/>
    <property type="match status" value="1"/>
</dbReference>
<evidence type="ECO:0000256" key="1">
    <source>
        <dbReference type="ARBA" id="ARBA00001070"/>
    </source>
</evidence>